<sequence length="598" mass="67772">SARCLDTQVTTFVKITGKTSHDISESSLLLRSSEEQPITIDCINRCRSSLDCQAVVVDYEKNACFNSTAHANRYGNTVSEKINYFEKICLQVAGCNRIWTLEEVRGRELVGMDDRVIEAVATKLRCQELCLQEREFRCHSGEYDHILLQCRLSVVDRRQRPSSFKPANDSVYYFDNLCVKRTTDQCSYREHEDLDIDRHDLLLLAFTVDQCQALCDGNREFLCRSFTFLSSAARCWLSGDDTFSITEKTHLVSYSGRHLYDRTDCMRITLSCSQDTMTLHVETQEPFKGKIFSQSKPRTCKYYGQGQRNTSFSMPLQLPKCGITKEDQQSFINTLVVQEHPIIQRKVDHVILLRCIINTKNNTVIGTTNITVRGGSTPSSVVNATAPSPYIRLKITDSSNQEITGTKLGEDLSFQIETNNDSIFDISARELVARNGRSDEFITLLDDRGCPIDPKIFPILERVPNTKILQGNFEAFKFTEDMVVRFQVKVHFCVDQCEVVSCGPNRKRRQVQDTVIFPDFPLQKEIIVEGITVVKLNKEDKYNVTVQDKGVVCTSKRVVAGITVGLVLLLVAVLGICLGCFILKKSIKKQTLLARSEK</sequence>
<dbReference type="PROSITE" id="PS50948">
    <property type="entry name" value="PAN"/>
    <property type="match status" value="2"/>
</dbReference>
<dbReference type="SMART" id="SM00473">
    <property type="entry name" value="PAN_AP"/>
    <property type="match status" value="3"/>
</dbReference>
<reference evidence="5" key="1">
    <citation type="submission" date="2025-08" db="UniProtKB">
        <authorList>
            <consortium name="RefSeq"/>
        </authorList>
    </citation>
    <scope>IDENTIFICATION</scope>
    <source>
        <tissue evidence="5">Muscle</tissue>
    </source>
</reference>
<feature type="domain" description="Apple" evidence="2">
    <location>
        <begin position="186"/>
        <end position="265"/>
    </location>
</feature>
<name>A0ABM1TNE1_LIMPO</name>
<keyword evidence="4" id="KW-1185">Reference proteome</keyword>
<keyword evidence="1" id="KW-1133">Transmembrane helix</keyword>
<dbReference type="Pfam" id="PF25057">
    <property type="entry name" value="CUT_N"/>
    <property type="match status" value="1"/>
</dbReference>
<evidence type="ECO:0000256" key="1">
    <source>
        <dbReference type="SAM" id="Phobius"/>
    </source>
</evidence>
<organism evidence="4 5">
    <name type="scientific">Limulus polyphemus</name>
    <name type="common">Atlantic horseshoe crab</name>
    <dbReference type="NCBI Taxonomy" id="6850"/>
    <lineage>
        <taxon>Eukaryota</taxon>
        <taxon>Metazoa</taxon>
        <taxon>Ecdysozoa</taxon>
        <taxon>Arthropoda</taxon>
        <taxon>Chelicerata</taxon>
        <taxon>Merostomata</taxon>
        <taxon>Xiphosura</taxon>
        <taxon>Limulidae</taxon>
        <taxon>Limulus</taxon>
    </lineage>
</organism>
<feature type="domain" description="Apple" evidence="2">
    <location>
        <begin position="95"/>
        <end position="178"/>
    </location>
</feature>
<evidence type="ECO:0000259" key="3">
    <source>
        <dbReference type="PROSITE" id="PS51034"/>
    </source>
</evidence>
<dbReference type="PANTHER" id="PTHR47327:SF8">
    <property type="entry name" value="FI17836P1"/>
    <property type="match status" value="1"/>
</dbReference>
<dbReference type="GeneID" id="106473204"/>
<evidence type="ECO:0000313" key="5">
    <source>
        <dbReference type="RefSeq" id="XP_022257397.1"/>
    </source>
</evidence>
<dbReference type="InterPro" id="IPR003609">
    <property type="entry name" value="Pan_app"/>
</dbReference>
<protein>
    <submittedName>
        <fullName evidence="5">EGF-like domain-containing protein 2</fullName>
    </submittedName>
</protein>
<dbReference type="Gene3D" id="3.50.4.10">
    <property type="entry name" value="Hepatocyte Growth Factor"/>
    <property type="match status" value="2"/>
</dbReference>
<dbReference type="InterPro" id="IPR056953">
    <property type="entry name" value="CUT_N"/>
</dbReference>
<dbReference type="SMART" id="SM00241">
    <property type="entry name" value="ZP"/>
    <property type="match status" value="1"/>
</dbReference>
<dbReference type="InterPro" id="IPR052774">
    <property type="entry name" value="Celegans_DevNeuronal_Protein"/>
</dbReference>
<gene>
    <name evidence="5" type="primary">LOC106473204</name>
</gene>
<accession>A0ABM1TNE1</accession>
<dbReference type="InterPro" id="IPR001507">
    <property type="entry name" value="ZP_dom"/>
</dbReference>
<keyword evidence="1" id="KW-0812">Transmembrane</keyword>
<evidence type="ECO:0000313" key="4">
    <source>
        <dbReference type="Proteomes" id="UP000694941"/>
    </source>
</evidence>
<dbReference type="PROSITE" id="PS51034">
    <property type="entry name" value="ZP_2"/>
    <property type="match status" value="1"/>
</dbReference>
<dbReference type="Pfam" id="PF00024">
    <property type="entry name" value="PAN_1"/>
    <property type="match status" value="2"/>
</dbReference>
<proteinExistence type="predicted"/>
<dbReference type="SUPFAM" id="SSF57414">
    <property type="entry name" value="Hairpin loop containing domain-like"/>
    <property type="match status" value="2"/>
</dbReference>
<dbReference type="Proteomes" id="UP000694941">
    <property type="component" value="Unplaced"/>
</dbReference>
<feature type="non-terminal residue" evidence="5">
    <location>
        <position position="1"/>
    </location>
</feature>
<dbReference type="PANTHER" id="PTHR47327">
    <property type="entry name" value="FI18240P1-RELATED"/>
    <property type="match status" value="1"/>
</dbReference>
<keyword evidence="1" id="KW-0472">Membrane</keyword>
<feature type="transmembrane region" description="Helical" evidence="1">
    <location>
        <begin position="558"/>
        <end position="583"/>
    </location>
</feature>
<dbReference type="CDD" id="cd01099">
    <property type="entry name" value="PAN_AP_HGF"/>
    <property type="match status" value="1"/>
</dbReference>
<dbReference type="RefSeq" id="XP_022257397.1">
    <property type="nucleotide sequence ID" value="XM_022401689.1"/>
</dbReference>
<feature type="domain" description="ZP" evidence="3">
    <location>
        <begin position="271"/>
        <end position="509"/>
    </location>
</feature>
<evidence type="ECO:0000259" key="2">
    <source>
        <dbReference type="PROSITE" id="PS50948"/>
    </source>
</evidence>